<name>A0A1G2JK34_9BACT</name>
<accession>A0A1G2JK34</accession>
<gene>
    <name evidence="1" type="ORF">A2561_00640</name>
</gene>
<proteinExistence type="predicted"/>
<organism evidence="1 2">
    <name type="scientific">Candidatus Staskawiczbacteria bacterium RIFOXYD1_FULL_32_13</name>
    <dbReference type="NCBI Taxonomy" id="1802234"/>
    <lineage>
        <taxon>Bacteria</taxon>
        <taxon>Candidatus Staskawicziibacteriota</taxon>
    </lineage>
</organism>
<evidence type="ECO:0000313" key="1">
    <source>
        <dbReference type="EMBL" id="OGZ87489.1"/>
    </source>
</evidence>
<sequence length="222" mass="25771">MNKNKSIAIKLRRRGKSYNQIVKILGTPKSTLALWLRGVEMSPDIRKKFWDSVKERQSKSITEFNKKQSEKAKKRAEEIQEDASKDIGKLSKRDLFLIGVALYWGEGYKKTRWVLSFSNSDPLMIKIIMRFFREICDIPKDKMKGAVQTHPNITPFKAVSYWSKISGIPKQQFQKTYTRLSPSSKQKRAQNTLPYGTFKISVCDYKIINKVKGWIKGISEKI</sequence>
<dbReference type="EMBL" id="MHPU01000042">
    <property type="protein sequence ID" value="OGZ87489.1"/>
    <property type="molecule type" value="Genomic_DNA"/>
</dbReference>
<protein>
    <submittedName>
        <fullName evidence="1">Uncharacterized protein</fullName>
    </submittedName>
</protein>
<evidence type="ECO:0000313" key="2">
    <source>
        <dbReference type="Proteomes" id="UP000178935"/>
    </source>
</evidence>
<dbReference type="AlphaFoldDB" id="A0A1G2JK34"/>
<dbReference type="Proteomes" id="UP000178935">
    <property type="component" value="Unassembled WGS sequence"/>
</dbReference>
<comment type="caution">
    <text evidence="1">The sequence shown here is derived from an EMBL/GenBank/DDBJ whole genome shotgun (WGS) entry which is preliminary data.</text>
</comment>
<reference evidence="1 2" key="1">
    <citation type="journal article" date="2016" name="Nat. Commun.">
        <title>Thousands of microbial genomes shed light on interconnected biogeochemical processes in an aquifer system.</title>
        <authorList>
            <person name="Anantharaman K."/>
            <person name="Brown C.T."/>
            <person name="Hug L.A."/>
            <person name="Sharon I."/>
            <person name="Castelle C.J."/>
            <person name="Probst A.J."/>
            <person name="Thomas B.C."/>
            <person name="Singh A."/>
            <person name="Wilkins M.J."/>
            <person name="Karaoz U."/>
            <person name="Brodie E.L."/>
            <person name="Williams K.H."/>
            <person name="Hubbard S.S."/>
            <person name="Banfield J.F."/>
        </authorList>
    </citation>
    <scope>NUCLEOTIDE SEQUENCE [LARGE SCALE GENOMIC DNA]</scope>
</reference>